<sequence length="156" mass="17518">MCGIKRNKPLSQFTVVAKLGVCGEAILVVMHANVLVPQSVCVRERLLSRESYLESGLLSDFGSTNDIKHASFLDRIKKWWTSFRQFFVHGFEMGRSDPKKIIFAAKYGLAIAIVSAPLFFPEQLPYISSNNIIWAILTVVFVFELSVGFMKKAQGL</sequence>
<dbReference type="Proteomes" id="UP000245207">
    <property type="component" value="Unassembled WGS sequence"/>
</dbReference>
<dbReference type="GO" id="GO:0034220">
    <property type="term" value="P:monoatomic ion transmembrane transport"/>
    <property type="evidence" value="ECO:0007669"/>
    <property type="project" value="UniProtKB-KW"/>
</dbReference>
<evidence type="ECO:0000256" key="9">
    <source>
        <dbReference type="SAM" id="Phobius"/>
    </source>
</evidence>
<protein>
    <submittedName>
        <fullName evidence="10">Aluminum-activated malate transporter</fullName>
    </submittedName>
</protein>
<reference evidence="10 11" key="1">
    <citation type="journal article" date="2018" name="Mol. Plant">
        <title>The genome of Artemisia annua provides insight into the evolution of Asteraceae family and artemisinin biosynthesis.</title>
        <authorList>
            <person name="Shen Q."/>
            <person name="Zhang L."/>
            <person name="Liao Z."/>
            <person name="Wang S."/>
            <person name="Yan T."/>
            <person name="Shi P."/>
            <person name="Liu M."/>
            <person name="Fu X."/>
            <person name="Pan Q."/>
            <person name="Wang Y."/>
            <person name="Lv Z."/>
            <person name="Lu X."/>
            <person name="Zhang F."/>
            <person name="Jiang W."/>
            <person name="Ma Y."/>
            <person name="Chen M."/>
            <person name="Hao X."/>
            <person name="Li L."/>
            <person name="Tang Y."/>
            <person name="Lv G."/>
            <person name="Zhou Y."/>
            <person name="Sun X."/>
            <person name="Brodelius P.E."/>
            <person name="Rose J.K.C."/>
            <person name="Tang K."/>
        </authorList>
    </citation>
    <scope>NUCLEOTIDE SEQUENCE [LARGE SCALE GENOMIC DNA]</scope>
    <source>
        <strain evidence="11">cv. Huhao1</strain>
        <tissue evidence="10">Leaf</tissue>
    </source>
</reference>
<evidence type="ECO:0000256" key="5">
    <source>
        <dbReference type="ARBA" id="ARBA00022989"/>
    </source>
</evidence>
<organism evidence="10 11">
    <name type="scientific">Artemisia annua</name>
    <name type="common">Sweet wormwood</name>
    <dbReference type="NCBI Taxonomy" id="35608"/>
    <lineage>
        <taxon>Eukaryota</taxon>
        <taxon>Viridiplantae</taxon>
        <taxon>Streptophyta</taxon>
        <taxon>Embryophyta</taxon>
        <taxon>Tracheophyta</taxon>
        <taxon>Spermatophyta</taxon>
        <taxon>Magnoliopsida</taxon>
        <taxon>eudicotyledons</taxon>
        <taxon>Gunneridae</taxon>
        <taxon>Pentapetalae</taxon>
        <taxon>asterids</taxon>
        <taxon>campanulids</taxon>
        <taxon>Asterales</taxon>
        <taxon>Asteraceae</taxon>
        <taxon>Asteroideae</taxon>
        <taxon>Anthemideae</taxon>
        <taxon>Artemisiinae</taxon>
        <taxon>Artemisia</taxon>
    </lineage>
</organism>
<evidence type="ECO:0000256" key="3">
    <source>
        <dbReference type="ARBA" id="ARBA00022448"/>
    </source>
</evidence>
<accession>A0A2U1MFX3</accession>
<dbReference type="EMBL" id="PKPP01005434">
    <property type="protein sequence ID" value="PWA60134.1"/>
    <property type="molecule type" value="Genomic_DNA"/>
</dbReference>
<dbReference type="STRING" id="35608.A0A2U1MFX3"/>
<keyword evidence="4 9" id="KW-0812">Transmembrane</keyword>
<evidence type="ECO:0000313" key="11">
    <source>
        <dbReference type="Proteomes" id="UP000245207"/>
    </source>
</evidence>
<comment type="similarity">
    <text evidence="2">Belongs to the aromatic acid exporter (TC 2.A.85) family.</text>
</comment>
<dbReference type="Pfam" id="PF11744">
    <property type="entry name" value="ALMT"/>
    <property type="match status" value="1"/>
</dbReference>
<evidence type="ECO:0000256" key="7">
    <source>
        <dbReference type="ARBA" id="ARBA00023136"/>
    </source>
</evidence>
<keyword evidence="5 9" id="KW-1133">Transmembrane helix</keyword>
<name>A0A2U1MFX3_ARTAN</name>
<evidence type="ECO:0000256" key="2">
    <source>
        <dbReference type="ARBA" id="ARBA00007079"/>
    </source>
</evidence>
<gene>
    <name evidence="10" type="ORF">CTI12_AA387170</name>
</gene>
<keyword evidence="7 9" id="KW-0472">Membrane</keyword>
<dbReference type="OrthoDB" id="68611at2759"/>
<evidence type="ECO:0000256" key="1">
    <source>
        <dbReference type="ARBA" id="ARBA00004141"/>
    </source>
</evidence>
<keyword evidence="11" id="KW-1185">Reference proteome</keyword>
<comment type="subcellular location">
    <subcellularLocation>
        <location evidence="1">Membrane</location>
        <topology evidence="1">Multi-pass membrane protein</topology>
    </subcellularLocation>
</comment>
<dbReference type="GO" id="GO:0016020">
    <property type="term" value="C:membrane"/>
    <property type="evidence" value="ECO:0007669"/>
    <property type="project" value="UniProtKB-SubCell"/>
</dbReference>
<proteinExistence type="inferred from homology"/>
<evidence type="ECO:0000256" key="6">
    <source>
        <dbReference type="ARBA" id="ARBA00023065"/>
    </source>
</evidence>
<keyword evidence="6" id="KW-0406">Ion transport</keyword>
<comment type="caution">
    <text evidence="10">The sequence shown here is derived from an EMBL/GenBank/DDBJ whole genome shotgun (WGS) entry which is preliminary data.</text>
</comment>
<feature type="transmembrane region" description="Helical" evidence="9">
    <location>
        <begin position="132"/>
        <end position="150"/>
    </location>
</feature>
<feature type="transmembrane region" description="Helical" evidence="9">
    <location>
        <begin position="101"/>
        <end position="120"/>
    </location>
</feature>
<evidence type="ECO:0000256" key="8">
    <source>
        <dbReference type="ARBA" id="ARBA00023303"/>
    </source>
</evidence>
<evidence type="ECO:0000256" key="4">
    <source>
        <dbReference type="ARBA" id="ARBA00022692"/>
    </source>
</evidence>
<keyword evidence="3" id="KW-0813">Transport</keyword>
<dbReference type="InterPro" id="IPR020966">
    <property type="entry name" value="ALMT"/>
</dbReference>
<keyword evidence="8" id="KW-0407">Ion channel</keyword>
<dbReference type="AlphaFoldDB" id="A0A2U1MFX3"/>
<evidence type="ECO:0000313" key="10">
    <source>
        <dbReference type="EMBL" id="PWA60134.1"/>
    </source>
</evidence>
<dbReference type="PANTHER" id="PTHR31086">
    <property type="entry name" value="ALUMINUM-ACTIVATED MALATE TRANSPORTER 10"/>
    <property type="match status" value="1"/>
</dbReference>
<dbReference type="GO" id="GO:0015743">
    <property type="term" value="P:malate transport"/>
    <property type="evidence" value="ECO:0007669"/>
    <property type="project" value="InterPro"/>
</dbReference>